<evidence type="ECO:0000256" key="2">
    <source>
        <dbReference type="SAM" id="SignalP"/>
    </source>
</evidence>
<dbReference type="InterPro" id="IPR014258">
    <property type="entry name" value="CAP_domain_YkwD-like"/>
</dbReference>
<protein>
    <submittedName>
        <fullName evidence="4">Sporulation protein</fullName>
    </submittedName>
</protein>
<comment type="caution">
    <text evidence="4">The sequence shown here is derived from an EMBL/GenBank/DDBJ whole genome shotgun (WGS) entry which is preliminary data.</text>
</comment>
<evidence type="ECO:0000313" key="4">
    <source>
        <dbReference type="EMBL" id="RIW35132.1"/>
    </source>
</evidence>
<reference evidence="4 5" key="1">
    <citation type="submission" date="2018-09" db="EMBL/GenBank/DDBJ databases">
        <title>Bacillus saliacetes sp. nov., isolated from Thai shrimp paste (Ka-pi).</title>
        <authorList>
            <person name="Daroonpunt R."/>
            <person name="Tanasupawat S."/>
            <person name="Yiamsombut S."/>
        </authorList>
    </citation>
    <scope>NUCLEOTIDE SEQUENCE [LARGE SCALE GENOMIC DNA]</scope>
    <source>
        <strain evidence="4 5">SKP7-4</strain>
    </source>
</reference>
<accession>A0A3A1R0U8</accession>
<keyword evidence="2" id="KW-0732">Signal</keyword>
<feature type="region of interest" description="Disordered" evidence="1">
    <location>
        <begin position="70"/>
        <end position="130"/>
    </location>
</feature>
<feature type="compositionally biased region" description="Low complexity" evidence="1">
    <location>
        <begin position="93"/>
        <end position="126"/>
    </location>
</feature>
<dbReference type="OrthoDB" id="9783944at2"/>
<dbReference type="SUPFAM" id="SSF55797">
    <property type="entry name" value="PR-1-like"/>
    <property type="match status" value="1"/>
</dbReference>
<dbReference type="PANTHER" id="PTHR31157:SF1">
    <property type="entry name" value="SCP DOMAIN-CONTAINING PROTEIN"/>
    <property type="match status" value="1"/>
</dbReference>
<dbReference type="AlphaFoldDB" id="A0A3A1R0U8"/>
<dbReference type="Proteomes" id="UP000265801">
    <property type="component" value="Unassembled WGS sequence"/>
</dbReference>
<name>A0A3A1R0U8_9BACI</name>
<dbReference type="Pfam" id="PF00188">
    <property type="entry name" value="CAP"/>
    <property type="match status" value="1"/>
</dbReference>
<feature type="domain" description="SCP" evidence="3">
    <location>
        <begin position="139"/>
        <end position="251"/>
    </location>
</feature>
<dbReference type="NCBIfam" id="TIGR02909">
    <property type="entry name" value="spore_YkwD"/>
    <property type="match status" value="1"/>
</dbReference>
<gene>
    <name evidence="4" type="ORF">D3H55_08790</name>
</gene>
<dbReference type="InterPro" id="IPR035940">
    <property type="entry name" value="CAP_sf"/>
</dbReference>
<dbReference type="RefSeq" id="WP_119546534.1">
    <property type="nucleotide sequence ID" value="NZ_QXIR01000009.1"/>
</dbReference>
<keyword evidence="5" id="KW-1185">Reference proteome</keyword>
<dbReference type="CDD" id="cd05379">
    <property type="entry name" value="CAP_bacterial"/>
    <property type="match status" value="1"/>
</dbReference>
<proteinExistence type="predicted"/>
<sequence length="254" mass="28025">MNNKKKMVVSAATALTLMAAPFFNSAEAASGSEVQTKTQVYTYQLSGNNEEFNKWFQDIMSKYNIKWSSQPKAEQPVQKQPAKEQPAKEQPAKAETPAAKEAAPVNTAPAAPEQPAAEQKPATEAASGTLSQYERQVVELTNQERAKNGLPALKIDTELSKVAREKSNDMQAKNYFSHTSPTYGSPFDMMKQFGIDYRAAGENIAMGQRTPEEVVKAWMNSDGHRKNILSSNFTHIGVGHDANGNYWTQMFIGK</sequence>
<organism evidence="4 5">
    <name type="scientific">Bacillus salacetis</name>
    <dbReference type="NCBI Taxonomy" id="2315464"/>
    <lineage>
        <taxon>Bacteria</taxon>
        <taxon>Bacillati</taxon>
        <taxon>Bacillota</taxon>
        <taxon>Bacilli</taxon>
        <taxon>Bacillales</taxon>
        <taxon>Bacillaceae</taxon>
        <taxon>Bacillus</taxon>
    </lineage>
</organism>
<dbReference type="InterPro" id="IPR014044">
    <property type="entry name" value="CAP_dom"/>
</dbReference>
<evidence type="ECO:0000259" key="3">
    <source>
        <dbReference type="Pfam" id="PF00188"/>
    </source>
</evidence>
<feature type="signal peptide" evidence="2">
    <location>
        <begin position="1"/>
        <end position="28"/>
    </location>
</feature>
<feature type="compositionally biased region" description="Basic and acidic residues" evidence="1">
    <location>
        <begin position="81"/>
        <end position="92"/>
    </location>
</feature>
<evidence type="ECO:0000256" key="1">
    <source>
        <dbReference type="SAM" id="MobiDB-lite"/>
    </source>
</evidence>
<dbReference type="Gene3D" id="3.40.33.10">
    <property type="entry name" value="CAP"/>
    <property type="match status" value="1"/>
</dbReference>
<dbReference type="PANTHER" id="PTHR31157">
    <property type="entry name" value="SCP DOMAIN-CONTAINING PROTEIN"/>
    <property type="match status" value="1"/>
</dbReference>
<feature type="chain" id="PRO_5017419160" evidence="2">
    <location>
        <begin position="29"/>
        <end position="254"/>
    </location>
</feature>
<dbReference type="EMBL" id="QXIR01000009">
    <property type="protein sequence ID" value="RIW35132.1"/>
    <property type="molecule type" value="Genomic_DNA"/>
</dbReference>
<evidence type="ECO:0000313" key="5">
    <source>
        <dbReference type="Proteomes" id="UP000265801"/>
    </source>
</evidence>